<comment type="similarity">
    <text evidence="7 8">Belongs to the PINc/VapC protein family.</text>
</comment>
<keyword evidence="6 8" id="KW-0460">Magnesium</keyword>
<accession>A0ABR7L9B9</accession>
<evidence type="ECO:0000256" key="7">
    <source>
        <dbReference type="ARBA" id="ARBA00038093"/>
    </source>
</evidence>
<evidence type="ECO:0000256" key="1">
    <source>
        <dbReference type="ARBA" id="ARBA00001946"/>
    </source>
</evidence>
<evidence type="ECO:0000313" key="10">
    <source>
        <dbReference type="EMBL" id="MBC6449300.1"/>
    </source>
</evidence>
<dbReference type="CDD" id="cd18731">
    <property type="entry name" value="PIN_NgFitB-like"/>
    <property type="match status" value="1"/>
</dbReference>
<evidence type="ECO:0000256" key="8">
    <source>
        <dbReference type="HAMAP-Rule" id="MF_00265"/>
    </source>
</evidence>
<protein>
    <recommendedName>
        <fullName evidence="8">Ribonuclease VapC</fullName>
        <shortName evidence="8">RNase VapC</shortName>
        <ecNumber evidence="8">3.1.-.-</ecNumber>
    </recommendedName>
    <alternativeName>
        <fullName evidence="8">Toxin VapC</fullName>
    </alternativeName>
</protein>
<evidence type="ECO:0000256" key="2">
    <source>
        <dbReference type="ARBA" id="ARBA00022649"/>
    </source>
</evidence>
<dbReference type="PANTHER" id="PTHR33653:SF1">
    <property type="entry name" value="RIBONUCLEASE VAPC2"/>
    <property type="match status" value="1"/>
</dbReference>
<sequence>MIVLDTNVVSELMRNEPDERVVEWVDHYPADDVFVTAVTAAELLYGVERLPDGRRKSSLMVKVAELLAEDFQGQVLPFGIAAAAHYAQISAARERGGRPITMVDAQIAAVCLHHNAHLATRNTKDFIDTGVRVLNPWDDTESLST</sequence>
<dbReference type="HAMAP" id="MF_00265">
    <property type="entry name" value="VapC_Nob1"/>
    <property type="match status" value="1"/>
</dbReference>
<reference evidence="10 11" key="1">
    <citation type="submission" date="2020-06" db="EMBL/GenBank/DDBJ databases">
        <title>Actinokineospora xiongansis sp. nov., isolated from soil of Baiyangdian.</title>
        <authorList>
            <person name="Zhang X."/>
        </authorList>
    </citation>
    <scope>NUCLEOTIDE SEQUENCE [LARGE SCALE GENOMIC DNA]</scope>
    <source>
        <strain evidence="10 11">HBU206404</strain>
    </source>
</reference>
<dbReference type="RefSeq" id="WP_187221973.1">
    <property type="nucleotide sequence ID" value="NZ_JABVED010000011.1"/>
</dbReference>
<dbReference type="PANTHER" id="PTHR33653">
    <property type="entry name" value="RIBONUCLEASE VAPC2"/>
    <property type="match status" value="1"/>
</dbReference>
<dbReference type="EC" id="3.1.-.-" evidence="8"/>
<name>A0ABR7L9B9_9PSEU</name>
<keyword evidence="8" id="KW-0800">Toxin</keyword>
<dbReference type="SUPFAM" id="SSF88723">
    <property type="entry name" value="PIN domain-like"/>
    <property type="match status" value="1"/>
</dbReference>
<dbReference type="Pfam" id="PF01850">
    <property type="entry name" value="PIN"/>
    <property type="match status" value="1"/>
</dbReference>
<feature type="binding site" evidence="8">
    <location>
        <position position="104"/>
    </location>
    <ligand>
        <name>Mg(2+)</name>
        <dbReference type="ChEBI" id="CHEBI:18420"/>
    </ligand>
</feature>
<dbReference type="InterPro" id="IPR022907">
    <property type="entry name" value="VapC_family"/>
</dbReference>
<organism evidence="10 11">
    <name type="scientific">Actinokineospora xionganensis</name>
    <dbReference type="NCBI Taxonomy" id="2684470"/>
    <lineage>
        <taxon>Bacteria</taxon>
        <taxon>Bacillati</taxon>
        <taxon>Actinomycetota</taxon>
        <taxon>Actinomycetes</taxon>
        <taxon>Pseudonocardiales</taxon>
        <taxon>Pseudonocardiaceae</taxon>
        <taxon>Actinokineospora</taxon>
    </lineage>
</organism>
<comment type="function">
    <text evidence="8">Toxic component of a toxin-antitoxin (TA) system. An RNase.</text>
</comment>
<dbReference type="InterPro" id="IPR002716">
    <property type="entry name" value="PIN_dom"/>
</dbReference>
<comment type="caution">
    <text evidence="10">The sequence shown here is derived from an EMBL/GenBank/DDBJ whole genome shotgun (WGS) entry which is preliminary data.</text>
</comment>
<dbReference type="EMBL" id="JABVED010000011">
    <property type="protein sequence ID" value="MBC6449300.1"/>
    <property type="molecule type" value="Genomic_DNA"/>
</dbReference>
<keyword evidence="4 8" id="KW-0479">Metal-binding</keyword>
<dbReference type="InterPro" id="IPR050556">
    <property type="entry name" value="Type_II_TA_system_RNase"/>
</dbReference>
<evidence type="ECO:0000256" key="6">
    <source>
        <dbReference type="ARBA" id="ARBA00022842"/>
    </source>
</evidence>
<feature type="binding site" evidence="8">
    <location>
        <position position="5"/>
    </location>
    <ligand>
        <name>Mg(2+)</name>
        <dbReference type="ChEBI" id="CHEBI:18420"/>
    </ligand>
</feature>
<dbReference type="InterPro" id="IPR029060">
    <property type="entry name" value="PIN-like_dom_sf"/>
</dbReference>
<evidence type="ECO:0000313" key="11">
    <source>
        <dbReference type="Proteomes" id="UP000734823"/>
    </source>
</evidence>
<keyword evidence="11" id="KW-1185">Reference proteome</keyword>
<dbReference type="Proteomes" id="UP000734823">
    <property type="component" value="Unassembled WGS sequence"/>
</dbReference>
<keyword evidence="3 8" id="KW-0540">Nuclease</keyword>
<gene>
    <name evidence="8" type="primary">vapC</name>
    <name evidence="10" type="ORF">GPZ80_19230</name>
</gene>
<proteinExistence type="inferred from homology"/>
<evidence type="ECO:0000256" key="5">
    <source>
        <dbReference type="ARBA" id="ARBA00022801"/>
    </source>
</evidence>
<keyword evidence="2 8" id="KW-1277">Toxin-antitoxin system</keyword>
<feature type="domain" description="PIN" evidence="9">
    <location>
        <begin position="2"/>
        <end position="127"/>
    </location>
</feature>
<comment type="cofactor">
    <cofactor evidence="1 8">
        <name>Mg(2+)</name>
        <dbReference type="ChEBI" id="CHEBI:18420"/>
    </cofactor>
</comment>
<evidence type="ECO:0000256" key="3">
    <source>
        <dbReference type="ARBA" id="ARBA00022722"/>
    </source>
</evidence>
<evidence type="ECO:0000256" key="4">
    <source>
        <dbReference type="ARBA" id="ARBA00022723"/>
    </source>
</evidence>
<dbReference type="Gene3D" id="3.40.50.1010">
    <property type="entry name" value="5'-nuclease"/>
    <property type="match status" value="1"/>
</dbReference>
<evidence type="ECO:0000259" key="9">
    <source>
        <dbReference type="Pfam" id="PF01850"/>
    </source>
</evidence>
<keyword evidence="5 8" id="KW-0378">Hydrolase</keyword>